<organism evidence="1 2">
    <name type="scientific">Dorcoceras hygrometricum</name>
    <dbReference type="NCBI Taxonomy" id="472368"/>
    <lineage>
        <taxon>Eukaryota</taxon>
        <taxon>Viridiplantae</taxon>
        <taxon>Streptophyta</taxon>
        <taxon>Embryophyta</taxon>
        <taxon>Tracheophyta</taxon>
        <taxon>Spermatophyta</taxon>
        <taxon>Magnoliopsida</taxon>
        <taxon>eudicotyledons</taxon>
        <taxon>Gunneridae</taxon>
        <taxon>Pentapetalae</taxon>
        <taxon>asterids</taxon>
        <taxon>lamiids</taxon>
        <taxon>Lamiales</taxon>
        <taxon>Gesneriaceae</taxon>
        <taxon>Didymocarpoideae</taxon>
        <taxon>Trichosporeae</taxon>
        <taxon>Loxocarpinae</taxon>
        <taxon>Dorcoceras</taxon>
    </lineage>
</organism>
<name>A0A2Z7CDX6_9LAMI</name>
<evidence type="ECO:0000313" key="1">
    <source>
        <dbReference type="EMBL" id="KZV42860.1"/>
    </source>
</evidence>
<keyword evidence="2" id="KW-1185">Reference proteome</keyword>
<accession>A0A2Z7CDX6</accession>
<sequence length="103" mass="11161">MAARCALVVHHGRKVGHYSMQVVARLADACCYCAQIVAPIIADRFLLPCAILRDPRPLPSAIVALPIAIDCANCWADWRLAVRMDAAAKFVGGGRHRAAAVRR</sequence>
<gene>
    <name evidence="1" type="ORF">F511_17464</name>
</gene>
<evidence type="ECO:0000313" key="2">
    <source>
        <dbReference type="Proteomes" id="UP000250235"/>
    </source>
</evidence>
<dbReference type="Proteomes" id="UP000250235">
    <property type="component" value="Unassembled WGS sequence"/>
</dbReference>
<reference evidence="1 2" key="1">
    <citation type="journal article" date="2015" name="Proc. Natl. Acad. Sci. U.S.A.">
        <title>The resurrection genome of Boea hygrometrica: A blueprint for survival of dehydration.</title>
        <authorList>
            <person name="Xiao L."/>
            <person name="Yang G."/>
            <person name="Zhang L."/>
            <person name="Yang X."/>
            <person name="Zhao S."/>
            <person name="Ji Z."/>
            <person name="Zhou Q."/>
            <person name="Hu M."/>
            <person name="Wang Y."/>
            <person name="Chen M."/>
            <person name="Xu Y."/>
            <person name="Jin H."/>
            <person name="Xiao X."/>
            <person name="Hu G."/>
            <person name="Bao F."/>
            <person name="Hu Y."/>
            <person name="Wan P."/>
            <person name="Li L."/>
            <person name="Deng X."/>
            <person name="Kuang T."/>
            <person name="Xiang C."/>
            <person name="Zhu J.K."/>
            <person name="Oliver M.J."/>
            <person name="He Y."/>
        </authorList>
    </citation>
    <scope>NUCLEOTIDE SEQUENCE [LARGE SCALE GENOMIC DNA]</scope>
    <source>
        <strain evidence="2">cv. XS01</strain>
    </source>
</reference>
<dbReference type="EMBL" id="KQ998943">
    <property type="protein sequence ID" value="KZV42860.1"/>
    <property type="molecule type" value="Genomic_DNA"/>
</dbReference>
<proteinExistence type="predicted"/>
<dbReference type="AlphaFoldDB" id="A0A2Z7CDX6"/>
<protein>
    <submittedName>
        <fullName evidence="1">Uncharacterized protein</fullName>
    </submittedName>
</protein>